<sequence length="604" mass="70064">MKLKEKVKNLPKEPGVYLMKNKRGKIIYVGKAKSLRSRVGSYFQSSKHQRFKTKVLVENIVDFDYIITDTEVEALILENNLIKKYHPKYNIQLKDDKTYPYIKVTEKEVYPRIFKTRIVKNDGARYFGPYTDVKAVNDILELLHDMFQLRTCKRDLTEKKEERACLNFHIDKCSAPCINEISIKEYNKLIEKSIMILEGKEDTLIKELDKKMQEASKNLDFEDAAKLRDQIRAINKVSKKQKIISDRLINQDIIALAQTDNDICVQLLIVRSGRLIGKENFIFTEANDLKETLTAFLQQYYDNAYYIPEEILLELEIDDLELINQWLSEEKGSKVELKVPKIGEKRELVQMAYRNARYNLKEYRFKNKFNSLKANTGVKELQEYLGLEEMPYRIEGFDISHVQGTDTVASLVVFENGQPKKSDYRRFKIKHGQGNNDFLSMKEVVTRRYSRLLKEGKKFPDLILIDGGKGQLSSAVEIISELGRPGEQMIGLAKREEEVFLPGQSEPIILPKDSQALYLIQRVRDEAHRFAVSYHRKLRSRRLTHSMLDEIPGIGPKRREALLNYFGSLGEIKNASIEELAEVSGISDKVASKIRSYLDEHIQP</sequence>
<dbReference type="RefSeq" id="WP_134115683.1">
    <property type="nucleotide sequence ID" value="NZ_SOEG01000006.1"/>
</dbReference>
<evidence type="ECO:0000256" key="12">
    <source>
        <dbReference type="ARBA" id="ARBA00077138"/>
    </source>
</evidence>
<dbReference type="GO" id="GO:0003677">
    <property type="term" value="F:DNA binding"/>
    <property type="evidence" value="ECO:0007669"/>
    <property type="project" value="UniProtKB-UniRule"/>
</dbReference>
<keyword evidence="5 13" id="KW-0267">Excision nuclease</keyword>
<dbReference type="InterPro" id="IPR038476">
    <property type="entry name" value="UvrC_RNase_H_dom_sf"/>
</dbReference>
<comment type="similarity">
    <text evidence="9 13">Belongs to the UvrC family.</text>
</comment>
<dbReference type="GO" id="GO:0009380">
    <property type="term" value="C:excinuclease repair complex"/>
    <property type="evidence" value="ECO:0007669"/>
    <property type="project" value="InterPro"/>
</dbReference>
<keyword evidence="4 13" id="KW-0228">DNA excision</keyword>
<dbReference type="Pfam" id="PF08459">
    <property type="entry name" value="UvrC_RNaseH_dom"/>
    <property type="match status" value="1"/>
</dbReference>
<dbReference type="Pfam" id="PF02151">
    <property type="entry name" value="UVR"/>
    <property type="match status" value="1"/>
</dbReference>
<dbReference type="PANTHER" id="PTHR30562">
    <property type="entry name" value="UVRC/OXIDOREDUCTASE"/>
    <property type="match status" value="1"/>
</dbReference>
<dbReference type="InterPro" id="IPR036876">
    <property type="entry name" value="UVR_dom_sf"/>
</dbReference>
<evidence type="ECO:0000259" key="15">
    <source>
        <dbReference type="PROSITE" id="PS50164"/>
    </source>
</evidence>
<dbReference type="STRING" id="926561.GCA_000379025_00745"/>
<dbReference type="Gene3D" id="4.10.860.10">
    <property type="entry name" value="UVR domain"/>
    <property type="match status" value="1"/>
</dbReference>
<dbReference type="SUPFAM" id="SSF82771">
    <property type="entry name" value="GIY-YIG endonuclease"/>
    <property type="match status" value="1"/>
</dbReference>
<evidence type="ECO:0000256" key="2">
    <source>
        <dbReference type="ARBA" id="ARBA00022490"/>
    </source>
</evidence>
<comment type="subcellular location">
    <subcellularLocation>
        <location evidence="1 13">Cytoplasm</location>
    </subcellularLocation>
</comment>
<dbReference type="PANTHER" id="PTHR30562:SF1">
    <property type="entry name" value="UVRABC SYSTEM PROTEIN C"/>
    <property type="match status" value="1"/>
</dbReference>
<organism evidence="17 18">
    <name type="scientific">Orenia marismortui</name>
    <dbReference type="NCBI Taxonomy" id="46469"/>
    <lineage>
        <taxon>Bacteria</taxon>
        <taxon>Bacillati</taxon>
        <taxon>Bacillota</taxon>
        <taxon>Clostridia</taxon>
        <taxon>Halanaerobiales</taxon>
        <taxon>Halobacteroidaceae</taxon>
        <taxon>Orenia</taxon>
    </lineage>
</organism>
<dbReference type="Proteomes" id="UP000295832">
    <property type="component" value="Unassembled WGS sequence"/>
</dbReference>
<dbReference type="SUPFAM" id="SSF47781">
    <property type="entry name" value="RuvA domain 2-like"/>
    <property type="match status" value="1"/>
</dbReference>
<evidence type="ECO:0000259" key="14">
    <source>
        <dbReference type="PROSITE" id="PS50151"/>
    </source>
</evidence>
<evidence type="ECO:0000313" key="17">
    <source>
        <dbReference type="EMBL" id="TDX52501.1"/>
    </source>
</evidence>
<proteinExistence type="inferred from homology"/>
<protein>
    <recommendedName>
        <fullName evidence="11 13">UvrABC system protein C</fullName>
        <shortName evidence="13">Protein UvrC</shortName>
    </recommendedName>
    <alternativeName>
        <fullName evidence="12 13">Excinuclease ABC subunit C</fullName>
    </alternativeName>
</protein>
<dbReference type="InterPro" id="IPR010994">
    <property type="entry name" value="RuvA_2-like"/>
</dbReference>
<comment type="subunit">
    <text evidence="10 13">Interacts with UvrB in an incision complex.</text>
</comment>
<keyword evidence="7 13" id="KW-0742">SOS response</keyword>
<evidence type="ECO:0000256" key="9">
    <source>
        <dbReference type="ARBA" id="ARBA00061531"/>
    </source>
</evidence>
<dbReference type="InterPro" id="IPR004791">
    <property type="entry name" value="UvrC"/>
</dbReference>
<dbReference type="PROSITE" id="PS50151">
    <property type="entry name" value="UVR"/>
    <property type="match status" value="1"/>
</dbReference>
<dbReference type="PROSITE" id="PS50164">
    <property type="entry name" value="GIY_YIG"/>
    <property type="match status" value="1"/>
</dbReference>
<dbReference type="FunFam" id="3.40.1440.10:FF:000001">
    <property type="entry name" value="UvrABC system protein C"/>
    <property type="match status" value="1"/>
</dbReference>
<dbReference type="InterPro" id="IPR047296">
    <property type="entry name" value="GIY-YIG_UvrC_Cho"/>
</dbReference>
<keyword evidence="18" id="KW-1185">Reference proteome</keyword>
<feature type="domain" description="GIY-YIG" evidence="15">
    <location>
        <begin position="12"/>
        <end position="91"/>
    </location>
</feature>
<evidence type="ECO:0000256" key="4">
    <source>
        <dbReference type="ARBA" id="ARBA00022769"/>
    </source>
</evidence>
<evidence type="ECO:0000256" key="10">
    <source>
        <dbReference type="ARBA" id="ARBA00062841"/>
    </source>
</evidence>
<dbReference type="InterPro" id="IPR001943">
    <property type="entry name" value="UVR_dom"/>
</dbReference>
<feature type="domain" description="UvrC family homology region profile" evidence="16">
    <location>
        <begin position="253"/>
        <end position="479"/>
    </location>
</feature>
<dbReference type="FunFam" id="4.10.860.10:FF:000002">
    <property type="entry name" value="UvrABC system protein C"/>
    <property type="match status" value="1"/>
</dbReference>
<dbReference type="EMBL" id="SOEG01000006">
    <property type="protein sequence ID" value="TDX52501.1"/>
    <property type="molecule type" value="Genomic_DNA"/>
</dbReference>
<dbReference type="InterPro" id="IPR050066">
    <property type="entry name" value="UvrABC_protein_C"/>
</dbReference>
<dbReference type="Pfam" id="PF14520">
    <property type="entry name" value="HHH_5"/>
    <property type="match status" value="1"/>
</dbReference>
<dbReference type="CDD" id="cd10434">
    <property type="entry name" value="GIY-YIG_UvrC_Cho"/>
    <property type="match status" value="1"/>
</dbReference>
<dbReference type="PROSITE" id="PS50165">
    <property type="entry name" value="UVRC"/>
    <property type="match status" value="1"/>
</dbReference>
<dbReference type="InterPro" id="IPR000305">
    <property type="entry name" value="GIY-YIG_endonuc"/>
</dbReference>
<dbReference type="InterPro" id="IPR035901">
    <property type="entry name" value="GIY-YIG_endonuc_sf"/>
</dbReference>
<keyword evidence="6 13" id="KW-0234">DNA repair</keyword>
<dbReference type="FunFam" id="1.10.150.20:FF:000005">
    <property type="entry name" value="UvrABC system protein C"/>
    <property type="match status" value="1"/>
</dbReference>
<evidence type="ECO:0000259" key="16">
    <source>
        <dbReference type="PROSITE" id="PS50165"/>
    </source>
</evidence>
<dbReference type="Gene3D" id="1.10.150.20">
    <property type="entry name" value="5' to 3' exonuclease, C-terminal subdomain"/>
    <property type="match status" value="1"/>
</dbReference>
<evidence type="ECO:0000256" key="1">
    <source>
        <dbReference type="ARBA" id="ARBA00004496"/>
    </source>
</evidence>
<dbReference type="NCBIfam" id="NF001824">
    <property type="entry name" value="PRK00558.1-5"/>
    <property type="match status" value="1"/>
</dbReference>
<evidence type="ECO:0000256" key="7">
    <source>
        <dbReference type="ARBA" id="ARBA00023236"/>
    </source>
</evidence>
<evidence type="ECO:0000313" key="18">
    <source>
        <dbReference type="Proteomes" id="UP000295832"/>
    </source>
</evidence>
<feature type="domain" description="UVR" evidence="14">
    <location>
        <begin position="202"/>
        <end position="237"/>
    </location>
</feature>
<comment type="function">
    <text evidence="8 13">The UvrABC repair system catalyzes the recognition and processing of DNA lesions. UvrC both incises the 5' and 3' sides of the lesion. The N-terminal half is responsible for the 3' incision and the C-terminal half is responsible for the 5' incision.</text>
</comment>
<dbReference type="InterPro" id="IPR001162">
    <property type="entry name" value="UvrC_RNase_H_dom"/>
</dbReference>
<dbReference type="Pfam" id="PF01541">
    <property type="entry name" value="GIY-YIG"/>
    <property type="match status" value="1"/>
</dbReference>
<dbReference type="Gene3D" id="3.40.1440.10">
    <property type="entry name" value="GIY-YIG endonuclease"/>
    <property type="match status" value="1"/>
</dbReference>
<dbReference type="FunFam" id="3.30.420.340:FF:000001">
    <property type="entry name" value="UvrABC system protein C"/>
    <property type="match status" value="1"/>
</dbReference>
<dbReference type="InterPro" id="IPR003583">
    <property type="entry name" value="Hlx-hairpin-Hlx_DNA-bd_motif"/>
</dbReference>
<dbReference type="AlphaFoldDB" id="A0A4R8H004"/>
<evidence type="ECO:0000256" key="8">
    <source>
        <dbReference type="ARBA" id="ARBA00059452"/>
    </source>
</evidence>
<dbReference type="SUPFAM" id="SSF46600">
    <property type="entry name" value="C-terminal UvrC-binding domain of UvrB"/>
    <property type="match status" value="1"/>
</dbReference>
<gene>
    <name evidence="13" type="primary">uvrC</name>
    <name evidence="17" type="ORF">C7959_10664</name>
</gene>
<dbReference type="SMART" id="SM00465">
    <property type="entry name" value="GIYc"/>
    <property type="match status" value="1"/>
</dbReference>
<evidence type="ECO:0000256" key="11">
    <source>
        <dbReference type="ARBA" id="ARBA00067419"/>
    </source>
</evidence>
<dbReference type="GO" id="GO:0005737">
    <property type="term" value="C:cytoplasm"/>
    <property type="evidence" value="ECO:0007669"/>
    <property type="project" value="UniProtKB-SubCell"/>
</dbReference>
<keyword evidence="3 13" id="KW-0227">DNA damage</keyword>
<evidence type="ECO:0000256" key="5">
    <source>
        <dbReference type="ARBA" id="ARBA00022881"/>
    </source>
</evidence>
<comment type="caution">
    <text evidence="17">The sequence shown here is derived from an EMBL/GenBank/DDBJ whole genome shotgun (WGS) entry which is preliminary data.</text>
</comment>
<accession>A0A4R8H004</accession>
<dbReference type="GO" id="GO:0009432">
    <property type="term" value="P:SOS response"/>
    <property type="evidence" value="ECO:0007669"/>
    <property type="project" value="UniProtKB-UniRule"/>
</dbReference>
<reference evidence="17 18" key="1">
    <citation type="submission" date="2019-03" db="EMBL/GenBank/DDBJ databases">
        <title>Subsurface microbial communities from deep shales in Ohio and West Virginia, USA.</title>
        <authorList>
            <person name="Wrighton K."/>
        </authorList>
    </citation>
    <scope>NUCLEOTIDE SEQUENCE [LARGE SCALE GENOMIC DNA]</scope>
    <source>
        <strain evidence="17 18">MSL 6dP</strain>
    </source>
</reference>
<name>A0A4R8H004_9FIRM</name>
<dbReference type="Gene3D" id="3.30.420.340">
    <property type="entry name" value="UvrC, RNAse H endonuclease domain"/>
    <property type="match status" value="1"/>
</dbReference>
<dbReference type="GO" id="GO:0009381">
    <property type="term" value="F:excinuclease ABC activity"/>
    <property type="evidence" value="ECO:0007669"/>
    <property type="project" value="UniProtKB-UniRule"/>
</dbReference>
<keyword evidence="2 13" id="KW-0963">Cytoplasm</keyword>
<evidence type="ECO:0000256" key="6">
    <source>
        <dbReference type="ARBA" id="ARBA00023204"/>
    </source>
</evidence>
<evidence type="ECO:0000256" key="3">
    <source>
        <dbReference type="ARBA" id="ARBA00022763"/>
    </source>
</evidence>
<dbReference type="SMART" id="SM00278">
    <property type="entry name" value="HhH1"/>
    <property type="match status" value="2"/>
</dbReference>
<evidence type="ECO:0000256" key="13">
    <source>
        <dbReference type="HAMAP-Rule" id="MF_00203"/>
    </source>
</evidence>
<dbReference type="NCBIfam" id="TIGR00194">
    <property type="entry name" value="uvrC"/>
    <property type="match status" value="1"/>
</dbReference>
<dbReference type="Pfam" id="PF22920">
    <property type="entry name" value="UvrC_RNaseH"/>
    <property type="match status" value="1"/>
</dbReference>
<dbReference type="HAMAP" id="MF_00203">
    <property type="entry name" value="UvrC"/>
    <property type="match status" value="1"/>
</dbReference>
<dbReference type="GO" id="GO:0006289">
    <property type="term" value="P:nucleotide-excision repair"/>
    <property type="evidence" value="ECO:0007669"/>
    <property type="project" value="UniProtKB-UniRule"/>
</dbReference>